<feature type="active site" description="Electrophile" evidence="8">
    <location>
        <position position="95"/>
    </location>
</feature>
<evidence type="ECO:0000256" key="8">
    <source>
        <dbReference type="HAMAP-Rule" id="MF_00147"/>
    </source>
</evidence>
<dbReference type="FunFam" id="3.20.20.70:FF:000016">
    <property type="entry name" value="Triosephosphate isomerase"/>
    <property type="match status" value="1"/>
</dbReference>
<comment type="function">
    <text evidence="8">Involved in the gluconeogenesis. Catalyzes stereospecifically the conversion of dihydroxyacetone phosphate (DHAP) to D-glyceraldehyde-3-phosphate (G3P).</text>
</comment>
<dbReference type="UniPathway" id="UPA00138"/>
<keyword evidence="5 8" id="KW-0963">Cytoplasm</keyword>
<dbReference type="PANTHER" id="PTHR21139">
    <property type="entry name" value="TRIOSEPHOSPHATE ISOMERASE"/>
    <property type="match status" value="1"/>
</dbReference>
<dbReference type="GO" id="GO:0005829">
    <property type="term" value="C:cytosol"/>
    <property type="evidence" value="ECO:0007669"/>
    <property type="project" value="TreeGrafter"/>
</dbReference>
<dbReference type="Proteomes" id="UP000242502">
    <property type="component" value="Unassembled WGS sequence"/>
</dbReference>
<dbReference type="PROSITE" id="PS00171">
    <property type="entry name" value="TIM_1"/>
    <property type="match status" value="1"/>
</dbReference>
<evidence type="ECO:0000256" key="7">
    <source>
        <dbReference type="ARBA" id="ARBA00023235"/>
    </source>
</evidence>
<dbReference type="GO" id="GO:0046166">
    <property type="term" value="P:glyceraldehyde-3-phosphate biosynthetic process"/>
    <property type="evidence" value="ECO:0007669"/>
    <property type="project" value="TreeGrafter"/>
</dbReference>
<evidence type="ECO:0000256" key="9">
    <source>
        <dbReference type="RuleBase" id="RU363013"/>
    </source>
</evidence>
<keyword evidence="4 8" id="KW-0312">Gluconeogenesis</keyword>
<dbReference type="SUPFAM" id="SSF51351">
    <property type="entry name" value="Triosephosphate isomerase (TIM)"/>
    <property type="match status" value="1"/>
</dbReference>
<comment type="subcellular location">
    <subcellularLocation>
        <location evidence="8 9">Cytoplasm</location>
    </subcellularLocation>
</comment>
<dbReference type="GO" id="GO:0004807">
    <property type="term" value="F:triose-phosphate isomerase activity"/>
    <property type="evidence" value="ECO:0007669"/>
    <property type="project" value="UniProtKB-UniRule"/>
</dbReference>
<comment type="pathway">
    <text evidence="2">Carbohydrate metabolism; erythritol degradation.</text>
</comment>
<protein>
    <recommendedName>
        <fullName evidence="8 9">Triosephosphate isomerase</fullName>
        <shortName evidence="8">TIM</shortName>
        <shortName evidence="8">TPI</shortName>
        <ecNumber evidence="8 9">5.3.1.1</ecNumber>
    </recommendedName>
    <alternativeName>
        <fullName evidence="8">Triose-phosphate isomerase</fullName>
    </alternativeName>
</protein>
<dbReference type="CDD" id="cd00311">
    <property type="entry name" value="TIM"/>
    <property type="match status" value="1"/>
</dbReference>
<evidence type="ECO:0000256" key="3">
    <source>
        <dbReference type="ARBA" id="ARBA00007422"/>
    </source>
</evidence>
<evidence type="ECO:0000313" key="11">
    <source>
        <dbReference type="Proteomes" id="UP000242502"/>
    </source>
</evidence>
<evidence type="ECO:0000256" key="5">
    <source>
        <dbReference type="ARBA" id="ARBA00022490"/>
    </source>
</evidence>
<dbReference type="STRING" id="62101.AB835_10920"/>
<keyword evidence="6 8" id="KW-0324">Glycolysis</keyword>
<keyword evidence="7 8" id="KW-0413">Isomerase</keyword>
<dbReference type="InterPro" id="IPR013785">
    <property type="entry name" value="Aldolase_TIM"/>
</dbReference>
<comment type="caution">
    <text evidence="10">The sequence shown here is derived from an EMBL/GenBank/DDBJ whole genome shotgun (WGS) entry which is preliminary data.</text>
</comment>
<dbReference type="Gene3D" id="3.20.20.70">
    <property type="entry name" value="Aldolase class I"/>
    <property type="match status" value="1"/>
</dbReference>
<dbReference type="PANTHER" id="PTHR21139:SF42">
    <property type="entry name" value="TRIOSEPHOSPHATE ISOMERASE"/>
    <property type="match status" value="1"/>
</dbReference>
<comment type="similarity">
    <text evidence="3 8 9">Belongs to the triosephosphate isomerase family.</text>
</comment>
<dbReference type="GO" id="GO:0019563">
    <property type="term" value="P:glycerol catabolic process"/>
    <property type="evidence" value="ECO:0007669"/>
    <property type="project" value="TreeGrafter"/>
</dbReference>
<accession>A0A1D2QNB7</accession>
<dbReference type="UniPathway" id="UPA00109">
    <property type="reaction ID" value="UER00189"/>
</dbReference>
<evidence type="ECO:0000256" key="6">
    <source>
        <dbReference type="ARBA" id="ARBA00023152"/>
    </source>
</evidence>
<dbReference type="EC" id="5.3.1.1" evidence="8 9"/>
<dbReference type="GO" id="GO:0006096">
    <property type="term" value="P:glycolytic process"/>
    <property type="evidence" value="ECO:0007669"/>
    <property type="project" value="UniProtKB-UniRule"/>
</dbReference>
<evidence type="ECO:0000256" key="4">
    <source>
        <dbReference type="ARBA" id="ARBA00022432"/>
    </source>
</evidence>
<dbReference type="PROSITE" id="PS51440">
    <property type="entry name" value="TIM_2"/>
    <property type="match status" value="1"/>
</dbReference>
<reference evidence="10 11" key="1">
    <citation type="journal article" date="2016" name="Appl. Environ. Microbiol.">
        <title>Lack of Overt Genome Reduction in the Bryostatin-Producing Bryozoan Symbiont "Candidatus Endobugula sertula".</title>
        <authorList>
            <person name="Miller I.J."/>
            <person name="Vanee N."/>
            <person name="Fong S.S."/>
            <person name="Lim-Fong G.E."/>
            <person name="Kwan J.C."/>
        </authorList>
    </citation>
    <scope>NUCLEOTIDE SEQUENCE [LARGE SCALE GENOMIC DNA]</scope>
    <source>
        <strain evidence="10">AB1-4</strain>
    </source>
</reference>
<evidence type="ECO:0000313" key="10">
    <source>
        <dbReference type="EMBL" id="ODS23055.1"/>
    </source>
</evidence>
<dbReference type="GO" id="GO:0006094">
    <property type="term" value="P:gluconeogenesis"/>
    <property type="evidence" value="ECO:0007669"/>
    <property type="project" value="UniProtKB-UniRule"/>
</dbReference>
<dbReference type="InterPro" id="IPR000652">
    <property type="entry name" value="Triosephosphate_isomerase"/>
</dbReference>
<organism evidence="10 11">
    <name type="scientific">Candidatus Endobugula sertula</name>
    <name type="common">Bugula neritina bacterial symbiont</name>
    <dbReference type="NCBI Taxonomy" id="62101"/>
    <lineage>
        <taxon>Bacteria</taxon>
        <taxon>Pseudomonadati</taxon>
        <taxon>Pseudomonadota</taxon>
        <taxon>Gammaproteobacteria</taxon>
        <taxon>Cellvibrionales</taxon>
        <taxon>Cellvibrionaceae</taxon>
        <taxon>Candidatus Endobugula</taxon>
    </lineage>
</organism>
<dbReference type="NCBIfam" id="TIGR00419">
    <property type="entry name" value="tim"/>
    <property type="match status" value="1"/>
</dbReference>
<name>A0A1D2QNB7_9GAMM</name>
<feature type="active site" description="Proton acceptor" evidence="8">
    <location>
        <position position="167"/>
    </location>
</feature>
<proteinExistence type="inferred from homology"/>
<evidence type="ECO:0000256" key="1">
    <source>
        <dbReference type="ARBA" id="ARBA00004680"/>
    </source>
</evidence>
<feature type="binding site" evidence="8">
    <location>
        <position position="208"/>
    </location>
    <ligand>
        <name>substrate</name>
    </ligand>
</feature>
<dbReference type="Pfam" id="PF00121">
    <property type="entry name" value="TIM"/>
    <property type="match status" value="1"/>
</dbReference>
<dbReference type="InterPro" id="IPR022896">
    <property type="entry name" value="TrioseP_Isoase_bac/euk"/>
</dbReference>
<sequence length="246" mass="26357">MRRPLVIGNWKMNGSRQDNKSLLEELVFLKPTNIQTELVICAPFLYIEQVSRHLVEQQISFGAQDMSVHLNGAYTGEISASMLIDLGCRYVIVGHSERRQYHGESNLLVAQKTLASLQAGLIPIICVGETLEQRESAGTLDVIADQLAAVKTVVGDSGISRSVIAYEPVWAIGTGLSATPDQAQDVHRFIRGQLGATGGNVRLLYGGSVKSDNAAGLFEQPDIDGALVGGASLVAREFIKIALAAA</sequence>
<dbReference type="HAMAP" id="MF_00147_B">
    <property type="entry name" value="TIM_B"/>
    <property type="match status" value="1"/>
</dbReference>
<dbReference type="InterPro" id="IPR035990">
    <property type="entry name" value="TIM_sf"/>
</dbReference>
<dbReference type="InterPro" id="IPR020861">
    <property type="entry name" value="Triosephosphate_isomerase_AS"/>
</dbReference>
<feature type="binding site" evidence="8">
    <location>
        <begin position="229"/>
        <end position="230"/>
    </location>
    <ligand>
        <name>substrate</name>
    </ligand>
</feature>
<dbReference type="AlphaFoldDB" id="A0A1D2QNB7"/>
<feature type="binding site" evidence="8">
    <location>
        <begin position="9"/>
        <end position="11"/>
    </location>
    <ligand>
        <name>substrate</name>
    </ligand>
</feature>
<gene>
    <name evidence="8" type="primary">tpiA</name>
    <name evidence="10" type="ORF">AB835_10920</name>
</gene>
<dbReference type="EMBL" id="MDLC01000041">
    <property type="protein sequence ID" value="ODS23055.1"/>
    <property type="molecule type" value="Genomic_DNA"/>
</dbReference>
<feature type="binding site" evidence="8">
    <location>
        <position position="173"/>
    </location>
    <ligand>
        <name>substrate</name>
    </ligand>
</feature>
<comment type="pathway">
    <text evidence="1 8 9">Carbohydrate degradation; glycolysis; D-glyceraldehyde 3-phosphate from glycerone phosphate: step 1/1.</text>
</comment>
<evidence type="ECO:0000256" key="2">
    <source>
        <dbReference type="ARBA" id="ARBA00004939"/>
    </source>
</evidence>
<comment type="subunit">
    <text evidence="8 9">Homodimer.</text>
</comment>
<comment type="catalytic activity">
    <reaction evidence="8 9">
        <text>D-glyceraldehyde 3-phosphate = dihydroxyacetone phosphate</text>
        <dbReference type="Rhea" id="RHEA:18585"/>
        <dbReference type="ChEBI" id="CHEBI:57642"/>
        <dbReference type="ChEBI" id="CHEBI:59776"/>
        <dbReference type="EC" id="5.3.1.1"/>
    </reaction>
</comment>
<comment type="pathway">
    <text evidence="8 9">Carbohydrate biosynthesis; gluconeogenesis.</text>
</comment>